<keyword evidence="5 10" id="KW-1133">Transmembrane helix</keyword>
<reference evidence="12 13" key="1">
    <citation type="journal article" date="2016" name="Nat. Commun.">
        <title>Thousands of microbial genomes shed light on interconnected biogeochemical processes in an aquifer system.</title>
        <authorList>
            <person name="Anantharaman K."/>
            <person name="Brown C.T."/>
            <person name="Hug L.A."/>
            <person name="Sharon I."/>
            <person name="Castelle C.J."/>
            <person name="Probst A.J."/>
            <person name="Thomas B.C."/>
            <person name="Singh A."/>
            <person name="Wilkins M.J."/>
            <person name="Karaoz U."/>
            <person name="Brodie E.L."/>
            <person name="Williams K.H."/>
            <person name="Hubbard S.S."/>
            <person name="Banfield J.F."/>
        </authorList>
    </citation>
    <scope>NUCLEOTIDE SEQUENCE [LARGE SCALE GENOMIC DNA]</scope>
</reference>
<proteinExistence type="inferred from homology"/>
<keyword evidence="9" id="KW-0676">Redox-active center</keyword>
<dbReference type="EMBL" id="MHSW01000022">
    <property type="protein sequence ID" value="OHA51487.1"/>
    <property type="molecule type" value="Genomic_DNA"/>
</dbReference>
<evidence type="ECO:0000313" key="13">
    <source>
        <dbReference type="Proteomes" id="UP000176951"/>
    </source>
</evidence>
<name>A0A1G2PT57_9BACT</name>
<evidence type="ECO:0000256" key="7">
    <source>
        <dbReference type="ARBA" id="ARBA00023136"/>
    </source>
</evidence>
<feature type="transmembrane region" description="Helical" evidence="10">
    <location>
        <begin position="53"/>
        <end position="71"/>
    </location>
</feature>
<keyword evidence="6" id="KW-0560">Oxidoreductase</keyword>
<keyword evidence="7 10" id="KW-0472">Membrane</keyword>
<dbReference type="InterPro" id="IPR044698">
    <property type="entry name" value="VKOR/LTO1"/>
</dbReference>
<dbReference type="GO" id="GO:0016020">
    <property type="term" value="C:membrane"/>
    <property type="evidence" value="ECO:0007669"/>
    <property type="project" value="UniProtKB-SubCell"/>
</dbReference>
<keyword evidence="3 10" id="KW-0812">Transmembrane</keyword>
<evidence type="ECO:0000259" key="11">
    <source>
        <dbReference type="SMART" id="SM00756"/>
    </source>
</evidence>
<dbReference type="GO" id="GO:0048038">
    <property type="term" value="F:quinone binding"/>
    <property type="evidence" value="ECO:0007669"/>
    <property type="project" value="UniProtKB-KW"/>
</dbReference>
<evidence type="ECO:0000256" key="6">
    <source>
        <dbReference type="ARBA" id="ARBA00023002"/>
    </source>
</evidence>
<evidence type="ECO:0000256" key="4">
    <source>
        <dbReference type="ARBA" id="ARBA00022719"/>
    </source>
</evidence>
<keyword evidence="4" id="KW-0874">Quinone</keyword>
<dbReference type="Gene3D" id="1.20.1440.130">
    <property type="entry name" value="VKOR domain"/>
    <property type="match status" value="1"/>
</dbReference>
<comment type="subcellular location">
    <subcellularLocation>
        <location evidence="1">Membrane</location>
        <topology evidence="1">Multi-pass membrane protein</topology>
    </subcellularLocation>
</comment>
<dbReference type="InterPro" id="IPR012932">
    <property type="entry name" value="VKOR"/>
</dbReference>
<dbReference type="CDD" id="cd12916">
    <property type="entry name" value="VKOR_1"/>
    <property type="match status" value="1"/>
</dbReference>
<feature type="transmembrane region" description="Helical" evidence="10">
    <location>
        <begin position="106"/>
        <end position="130"/>
    </location>
</feature>
<organism evidence="12 13">
    <name type="scientific">Candidatus Terrybacteria bacterium RIFCSPLOWO2_01_FULL_40_23</name>
    <dbReference type="NCBI Taxonomy" id="1802366"/>
    <lineage>
        <taxon>Bacteria</taxon>
        <taxon>Candidatus Terryibacteriota</taxon>
    </lineage>
</organism>
<evidence type="ECO:0000256" key="8">
    <source>
        <dbReference type="ARBA" id="ARBA00023157"/>
    </source>
</evidence>
<comment type="similarity">
    <text evidence="2">Belongs to the VKOR family.</text>
</comment>
<accession>A0A1G2PT57</accession>
<feature type="transmembrane region" description="Helical" evidence="10">
    <location>
        <begin position="83"/>
        <end position="100"/>
    </location>
</feature>
<dbReference type="Proteomes" id="UP000176951">
    <property type="component" value="Unassembled WGS sequence"/>
</dbReference>
<dbReference type="InterPro" id="IPR038354">
    <property type="entry name" value="VKOR_sf"/>
</dbReference>
<dbReference type="Pfam" id="PF07884">
    <property type="entry name" value="VKOR"/>
    <property type="match status" value="1"/>
</dbReference>
<feature type="domain" description="Vitamin K epoxide reductase" evidence="11">
    <location>
        <begin position="2"/>
        <end position="131"/>
    </location>
</feature>
<gene>
    <name evidence="12" type="ORF">A3A97_03030</name>
</gene>
<evidence type="ECO:0000256" key="2">
    <source>
        <dbReference type="ARBA" id="ARBA00006214"/>
    </source>
</evidence>
<evidence type="ECO:0000256" key="9">
    <source>
        <dbReference type="ARBA" id="ARBA00023284"/>
    </source>
</evidence>
<keyword evidence="8" id="KW-1015">Disulfide bond</keyword>
<evidence type="ECO:0000256" key="5">
    <source>
        <dbReference type="ARBA" id="ARBA00022989"/>
    </source>
</evidence>
<evidence type="ECO:0000256" key="1">
    <source>
        <dbReference type="ARBA" id="ARBA00004141"/>
    </source>
</evidence>
<protein>
    <recommendedName>
        <fullName evidence="11">Vitamin K epoxide reductase domain-containing protein</fullName>
    </recommendedName>
</protein>
<evidence type="ECO:0000256" key="10">
    <source>
        <dbReference type="SAM" id="Phobius"/>
    </source>
</evidence>
<comment type="caution">
    <text evidence="12">The sequence shown here is derived from an EMBL/GenBank/DDBJ whole genome shotgun (WGS) entry which is preliminary data.</text>
</comment>
<sequence>MILRRLAIVFSILGLIISSYALYLHFRPLGDSWCDLSTAFSCDLVNKGSWSEIFGVPVAFFGIPGYAFLLFLSAFRPKHWQRWFLLAALIGIAFSLYLTYLEAFVILAWCIVCLSSLAVITILGFIGLLLQKKLKNIFKL</sequence>
<evidence type="ECO:0000313" key="12">
    <source>
        <dbReference type="EMBL" id="OHA51487.1"/>
    </source>
</evidence>
<dbReference type="PANTHER" id="PTHR34573:SF1">
    <property type="entry name" value="VITAMIN K EPOXIDE REDUCTASE DOMAIN-CONTAINING PROTEIN"/>
    <property type="match status" value="1"/>
</dbReference>
<evidence type="ECO:0000256" key="3">
    <source>
        <dbReference type="ARBA" id="ARBA00022692"/>
    </source>
</evidence>
<dbReference type="GO" id="GO:0016491">
    <property type="term" value="F:oxidoreductase activity"/>
    <property type="evidence" value="ECO:0007669"/>
    <property type="project" value="UniProtKB-KW"/>
</dbReference>
<dbReference type="AlphaFoldDB" id="A0A1G2PT57"/>
<dbReference type="PANTHER" id="PTHR34573">
    <property type="entry name" value="VKC DOMAIN-CONTAINING PROTEIN"/>
    <property type="match status" value="1"/>
</dbReference>
<dbReference type="SMART" id="SM00756">
    <property type="entry name" value="VKc"/>
    <property type="match status" value="1"/>
</dbReference>